<dbReference type="Gene3D" id="1.20.1110.10">
    <property type="entry name" value="Calcium-transporting ATPase, transmembrane domain"/>
    <property type="match status" value="2"/>
</dbReference>
<dbReference type="InterPro" id="IPR006068">
    <property type="entry name" value="ATPase_P-typ_cation-transptr_C"/>
</dbReference>
<keyword evidence="2" id="KW-0812">Transmembrane</keyword>
<evidence type="ECO:0000313" key="4">
    <source>
        <dbReference type="EMBL" id="DAZ96126.1"/>
    </source>
</evidence>
<dbReference type="AlphaFoldDB" id="A0AAV2YRR9"/>
<protein>
    <recommendedName>
        <fullName evidence="3">Cation-transporting P-type ATPase C-terminal domain-containing protein</fullName>
    </recommendedName>
</protein>
<feature type="region of interest" description="Disordered" evidence="1">
    <location>
        <begin position="31"/>
        <end position="60"/>
    </location>
</feature>
<feature type="transmembrane region" description="Helical" evidence="2">
    <location>
        <begin position="710"/>
        <end position="730"/>
    </location>
</feature>
<name>A0AAV2YRR9_9STRA</name>
<feature type="domain" description="Cation-transporting P-type ATPase C-terminal" evidence="3">
    <location>
        <begin position="752"/>
        <end position="954"/>
    </location>
</feature>
<feature type="transmembrane region" description="Helical" evidence="2">
    <location>
        <begin position="858"/>
        <end position="878"/>
    </location>
</feature>
<dbReference type="Gene3D" id="2.70.150.10">
    <property type="entry name" value="Calcium-transporting ATPase, cytoplasmic transduction domain A"/>
    <property type="match status" value="1"/>
</dbReference>
<dbReference type="SUPFAM" id="SSF81665">
    <property type="entry name" value="Calcium ATPase, transmembrane domain M"/>
    <property type="match status" value="1"/>
</dbReference>
<feature type="transmembrane region" description="Helical" evidence="2">
    <location>
        <begin position="368"/>
        <end position="391"/>
    </location>
</feature>
<dbReference type="InterPro" id="IPR023298">
    <property type="entry name" value="ATPase_P-typ_TM_dom_sf"/>
</dbReference>
<feature type="transmembrane region" description="Helical" evidence="2">
    <location>
        <begin position="742"/>
        <end position="760"/>
    </location>
</feature>
<feature type="region of interest" description="Disordered" evidence="1">
    <location>
        <begin position="412"/>
        <end position="443"/>
    </location>
</feature>
<accession>A0AAV2YRR9</accession>
<feature type="compositionally biased region" description="Basic and acidic residues" evidence="1">
    <location>
        <begin position="1"/>
        <end position="18"/>
    </location>
</feature>
<feature type="transmembrane region" description="Helical" evidence="2">
    <location>
        <begin position="791"/>
        <end position="812"/>
    </location>
</feature>
<gene>
    <name evidence="4" type="ORF">N0F65_008705</name>
</gene>
<feature type="transmembrane region" description="Helical" evidence="2">
    <location>
        <begin position="334"/>
        <end position="356"/>
    </location>
</feature>
<keyword evidence="2" id="KW-0472">Membrane</keyword>
<dbReference type="InterPro" id="IPR039720">
    <property type="entry name" value="TMEM94"/>
</dbReference>
<keyword evidence="2" id="KW-1133">Transmembrane helix</keyword>
<proteinExistence type="predicted"/>
<evidence type="ECO:0000259" key="3">
    <source>
        <dbReference type="Pfam" id="PF00689"/>
    </source>
</evidence>
<dbReference type="Pfam" id="PF00689">
    <property type="entry name" value="Cation_ATPase_C"/>
    <property type="match status" value="1"/>
</dbReference>
<evidence type="ECO:0000313" key="5">
    <source>
        <dbReference type="Proteomes" id="UP001146120"/>
    </source>
</evidence>
<dbReference type="Proteomes" id="UP001146120">
    <property type="component" value="Unassembled WGS sequence"/>
</dbReference>
<feature type="transmembrane region" description="Helical" evidence="2">
    <location>
        <begin position="890"/>
        <end position="912"/>
    </location>
</feature>
<feature type="transmembrane region" description="Helical" evidence="2">
    <location>
        <begin position="932"/>
        <end position="952"/>
    </location>
</feature>
<dbReference type="EMBL" id="DAKRPA010000177">
    <property type="protein sequence ID" value="DAZ96126.1"/>
    <property type="molecule type" value="Genomic_DNA"/>
</dbReference>
<evidence type="ECO:0000256" key="2">
    <source>
        <dbReference type="SAM" id="Phobius"/>
    </source>
</evidence>
<dbReference type="PANTHER" id="PTHR13219">
    <property type="entry name" value="TRANSMEMBRANE PROTEIN 94"/>
    <property type="match status" value="1"/>
</dbReference>
<dbReference type="PANTHER" id="PTHR13219:SF6">
    <property type="entry name" value="TRANSMEMBRANE PROTEIN 94"/>
    <property type="match status" value="1"/>
</dbReference>
<comment type="caution">
    <text evidence="4">The sequence shown here is derived from an EMBL/GenBank/DDBJ whole genome shotgun (WGS) entry which is preliminary data.</text>
</comment>
<reference evidence="4" key="2">
    <citation type="journal article" date="2023" name="Microbiol Resour">
        <title>Decontamination and Annotation of the Draft Genome Sequence of the Oomycete Lagenidium giganteum ARSEF 373.</title>
        <authorList>
            <person name="Morgan W.R."/>
            <person name="Tartar A."/>
        </authorList>
    </citation>
    <scope>NUCLEOTIDE SEQUENCE</scope>
    <source>
        <strain evidence="4">ARSEF 373</strain>
    </source>
</reference>
<reference evidence="4" key="1">
    <citation type="submission" date="2022-11" db="EMBL/GenBank/DDBJ databases">
        <authorList>
            <person name="Morgan W.R."/>
            <person name="Tartar A."/>
        </authorList>
    </citation>
    <scope>NUCLEOTIDE SEQUENCE</scope>
    <source>
        <strain evidence="4">ARSEF 373</strain>
    </source>
</reference>
<feature type="region of interest" description="Disordered" evidence="1">
    <location>
        <begin position="1"/>
        <end position="20"/>
    </location>
</feature>
<organism evidence="4 5">
    <name type="scientific">Lagenidium giganteum</name>
    <dbReference type="NCBI Taxonomy" id="4803"/>
    <lineage>
        <taxon>Eukaryota</taxon>
        <taxon>Sar</taxon>
        <taxon>Stramenopiles</taxon>
        <taxon>Oomycota</taxon>
        <taxon>Peronosporomycetes</taxon>
        <taxon>Pythiales</taxon>
        <taxon>Pythiaceae</taxon>
    </lineage>
</organism>
<keyword evidence="5" id="KW-1185">Reference proteome</keyword>
<evidence type="ECO:0000256" key="1">
    <source>
        <dbReference type="SAM" id="MobiDB-lite"/>
    </source>
</evidence>
<sequence length="981" mass="110867">MGRSAKRDSTADRDDERPQLTLDLSAFSEPVSWRAHSKPPNYPTRRSEAAAAATSSSNYNTFTPSDAPRFGLGLSMAGARRKLLATIERKIEEKERSTNFTKEFRDPFSLLLVLCAVFRFLDYSRSTNDCDYELFEGFFLLTAAILNGLLNATQRRRHHDEIAERVRVAITAMAARKVEQVPMYWNPLLSRSGDSSKSAALLPSTSYVACYRDNQWHRLPMNLLVEGDVIALMSGDVAPGEVRLVDIEADHDRAEIHKACIFPRGFKIPSTGSTGESTRCNATFNPLLLLSLCGQMRLFEMMETPVLRDIEDSFFRINRPDTFTQKLQAKARLVAIYVCTMYSVFVLVAIGLRVVFQHRSLYTALNHLLLGPIGIWLCFASLNTPFVLFLAEAIATASILGSFEAILRPKTQHGNDSMDCDSPTKSKLEPEHEESDFRSTQPVSTAEDIYDFEEREKIRSEHASKQSALLRTWRYLLVTLKFRSRPSARVQPKRTIPDFIEDLTASGIRFVYFSPRNMRRSKLLAEKMGIETDWNCAISLRPLDSDRPDPHRMTSNYSDWDVKARLPHGVDAIKRHLEEVDNVPLLVSLYTDSTPETISEMISIFQENNEVVLGVGSSLKESNAMLFSKADLSVALEGSLRTYFDDALPNGSGLPVFSQEDVELSHILNTLACSFRIKSQVADDDHPSLTNMIELIRLGRSVLTNFHQMCSFIFVSQLFLATVILSAYIVPFPLVPQLSCASIFWLLWVLVPALSLSMLGSPAEKDVMKRTPRKNEDLELNEDLPRLTIYFLLRHVPSALVSIVAFECLMGFSLEDSTDRLDTAYQGFRWVDFVLHSSLVLEHPRPPVVAAAIDRAEAGMILVLALSILASSCGYLYRCESILQASPTRNRAWVCTVTALLCAQLVMCIVRAGVTGADGKTLWHFIYDIVPWYFWVGVFVWPIIVVVVDEMVKAHDRRHLTRYYKFLRMQFDTRLGMWSPK</sequence>